<comment type="caution">
    <text evidence="1">The sequence shown here is derived from an EMBL/GenBank/DDBJ whole genome shotgun (WGS) entry which is preliminary data.</text>
</comment>
<organism evidence="1 2">
    <name type="scientific">Rubroshorea leprosula</name>
    <dbReference type="NCBI Taxonomy" id="152421"/>
    <lineage>
        <taxon>Eukaryota</taxon>
        <taxon>Viridiplantae</taxon>
        <taxon>Streptophyta</taxon>
        <taxon>Embryophyta</taxon>
        <taxon>Tracheophyta</taxon>
        <taxon>Spermatophyta</taxon>
        <taxon>Magnoliopsida</taxon>
        <taxon>eudicotyledons</taxon>
        <taxon>Gunneridae</taxon>
        <taxon>Pentapetalae</taxon>
        <taxon>rosids</taxon>
        <taxon>malvids</taxon>
        <taxon>Malvales</taxon>
        <taxon>Dipterocarpaceae</taxon>
        <taxon>Rubroshorea</taxon>
    </lineage>
</organism>
<accession>A0AAV5J0Q1</accession>
<gene>
    <name evidence="1" type="ORF">SLEP1_g18343</name>
</gene>
<dbReference type="EMBL" id="BPVZ01000025">
    <property type="protein sequence ID" value="GKV06445.1"/>
    <property type="molecule type" value="Genomic_DNA"/>
</dbReference>
<reference evidence="1 2" key="1">
    <citation type="journal article" date="2021" name="Commun. Biol.">
        <title>The genome of Shorea leprosula (Dipterocarpaceae) highlights the ecological relevance of drought in aseasonal tropical rainforests.</title>
        <authorList>
            <person name="Ng K.K.S."/>
            <person name="Kobayashi M.J."/>
            <person name="Fawcett J.A."/>
            <person name="Hatakeyama M."/>
            <person name="Paape T."/>
            <person name="Ng C.H."/>
            <person name="Ang C.C."/>
            <person name="Tnah L.H."/>
            <person name="Lee C.T."/>
            <person name="Nishiyama T."/>
            <person name="Sese J."/>
            <person name="O'Brien M.J."/>
            <person name="Copetti D."/>
            <person name="Mohd Noor M.I."/>
            <person name="Ong R.C."/>
            <person name="Putra M."/>
            <person name="Sireger I.Z."/>
            <person name="Indrioko S."/>
            <person name="Kosugi Y."/>
            <person name="Izuno A."/>
            <person name="Isagi Y."/>
            <person name="Lee S.L."/>
            <person name="Shimizu K.K."/>
        </authorList>
    </citation>
    <scope>NUCLEOTIDE SEQUENCE [LARGE SCALE GENOMIC DNA]</scope>
    <source>
        <strain evidence="1">214</strain>
    </source>
</reference>
<proteinExistence type="predicted"/>
<keyword evidence="2" id="KW-1185">Reference proteome</keyword>
<evidence type="ECO:0000313" key="2">
    <source>
        <dbReference type="Proteomes" id="UP001054252"/>
    </source>
</evidence>
<protein>
    <submittedName>
        <fullName evidence="1">Uncharacterized protein</fullName>
    </submittedName>
</protein>
<sequence>MNLGYCTLQSVDLFWVGIHHHFQHFLVKTLLQFWILQAD</sequence>
<evidence type="ECO:0000313" key="1">
    <source>
        <dbReference type="EMBL" id="GKV06445.1"/>
    </source>
</evidence>
<name>A0AAV5J0Q1_9ROSI</name>
<dbReference type="Proteomes" id="UP001054252">
    <property type="component" value="Unassembled WGS sequence"/>
</dbReference>
<dbReference type="AlphaFoldDB" id="A0AAV5J0Q1"/>